<dbReference type="InterPro" id="IPR005225">
    <property type="entry name" value="Small_GTP-bd"/>
</dbReference>
<dbReference type="PANTHER" id="PTHR47978">
    <property type="match status" value="1"/>
</dbReference>
<keyword evidence="1" id="KW-0547">Nucleotide-binding</keyword>
<dbReference type="PROSITE" id="PS51421">
    <property type="entry name" value="RAS"/>
    <property type="match status" value="1"/>
</dbReference>
<dbReference type="SMART" id="SM00175">
    <property type="entry name" value="RAB"/>
    <property type="match status" value="1"/>
</dbReference>
<feature type="region of interest" description="Disordered" evidence="2">
    <location>
        <begin position="207"/>
        <end position="234"/>
    </location>
</feature>
<comment type="caution">
    <text evidence="3">The sequence shown here is derived from an EMBL/GenBank/DDBJ whole genome shotgun (WGS) entry which is preliminary data.</text>
</comment>
<reference evidence="3" key="1">
    <citation type="submission" date="2023-07" db="EMBL/GenBank/DDBJ databases">
        <authorList>
            <consortium name="AG Swart"/>
            <person name="Singh M."/>
            <person name="Singh A."/>
            <person name="Seah K."/>
            <person name="Emmerich C."/>
        </authorList>
    </citation>
    <scope>NUCLEOTIDE SEQUENCE</scope>
    <source>
        <strain evidence="3">DP1</strain>
    </source>
</reference>
<dbReference type="SUPFAM" id="SSF52540">
    <property type="entry name" value="P-loop containing nucleoside triphosphate hydrolases"/>
    <property type="match status" value="1"/>
</dbReference>
<organism evidence="3 4">
    <name type="scientific">Euplotes crassus</name>
    <dbReference type="NCBI Taxonomy" id="5936"/>
    <lineage>
        <taxon>Eukaryota</taxon>
        <taxon>Sar</taxon>
        <taxon>Alveolata</taxon>
        <taxon>Ciliophora</taxon>
        <taxon>Intramacronucleata</taxon>
        <taxon>Spirotrichea</taxon>
        <taxon>Hypotrichia</taxon>
        <taxon>Euplotida</taxon>
        <taxon>Euplotidae</taxon>
        <taxon>Moneuplotes</taxon>
    </lineage>
</organism>
<protein>
    <submittedName>
        <fullName evidence="3">Uncharacterized protein</fullName>
    </submittedName>
</protein>
<evidence type="ECO:0000313" key="3">
    <source>
        <dbReference type="EMBL" id="CAI2368020.1"/>
    </source>
</evidence>
<proteinExistence type="predicted"/>
<dbReference type="SMART" id="SM00177">
    <property type="entry name" value="ARF"/>
    <property type="match status" value="1"/>
</dbReference>
<dbReference type="Pfam" id="PF00071">
    <property type="entry name" value="Ras"/>
    <property type="match status" value="1"/>
</dbReference>
<accession>A0AAD1XBC5</accession>
<sequence length="234" mass="25687">MELTKEETGIDKISIIMLGDAGVGKSCISVTFKSGQGAAQKVDTTIGIDLWTKVVAIDDKKLKAVIYDTSGQERYRSIPKSYIRKGDGIALVYDITSRKSFDSLACEKDSWLNEVESLRDDKPPLIVMGNKSDLGEAREVTEKEGIEFAESIGAFFTETTVMDSKVIDSAFQILIKTVYIKKNADGLQQGSSFRSRANSTKLHSKRAAKQKKTASSCSSCACSCKPEKEPKFEI</sequence>
<dbReference type="PROSITE" id="PS51419">
    <property type="entry name" value="RAB"/>
    <property type="match status" value="1"/>
</dbReference>
<name>A0AAD1XBC5_EUPCR</name>
<dbReference type="PRINTS" id="PR00449">
    <property type="entry name" value="RASTRNSFRMNG"/>
</dbReference>
<dbReference type="GO" id="GO:0003924">
    <property type="term" value="F:GTPase activity"/>
    <property type="evidence" value="ECO:0007669"/>
    <property type="project" value="InterPro"/>
</dbReference>
<dbReference type="FunFam" id="3.40.50.300:FF:001447">
    <property type="entry name" value="Ras-related protein Rab-1B"/>
    <property type="match status" value="1"/>
</dbReference>
<dbReference type="GO" id="GO:0005525">
    <property type="term" value="F:GTP binding"/>
    <property type="evidence" value="ECO:0007669"/>
    <property type="project" value="InterPro"/>
</dbReference>
<dbReference type="SMART" id="SM00173">
    <property type="entry name" value="RAS"/>
    <property type="match status" value="1"/>
</dbReference>
<dbReference type="AlphaFoldDB" id="A0AAD1XBC5"/>
<dbReference type="InterPro" id="IPR001806">
    <property type="entry name" value="Small_GTPase"/>
</dbReference>
<evidence type="ECO:0000256" key="1">
    <source>
        <dbReference type="ARBA" id="ARBA00022741"/>
    </source>
</evidence>
<dbReference type="CDD" id="cd00154">
    <property type="entry name" value="Rab"/>
    <property type="match status" value="1"/>
</dbReference>
<gene>
    <name evidence="3" type="ORF">ECRASSUSDP1_LOCUS9309</name>
</gene>
<dbReference type="InterPro" id="IPR027417">
    <property type="entry name" value="P-loop_NTPase"/>
</dbReference>
<feature type="compositionally biased region" description="Basic and acidic residues" evidence="2">
    <location>
        <begin position="225"/>
        <end position="234"/>
    </location>
</feature>
<dbReference type="SMART" id="SM00174">
    <property type="entry name" value="RHO"/>
    <property type="match status" value="1"/>
</dbReference>
<dbReference type="NCBIfam" id="TIGR00231">
    <property type="entry name" value="small_GTP"/>
    <property type="match status" value="1"/>
</dbReference>
<dbReference type="EMBL" id="CAMPGE010009147">
    <property type="protein sequence ID" value="CAI2368020.1"/>
    <property type="molecule type" value="Genomic_DNA"/>
</dbReference>
<evidence type="ECO:0000256" key="2">
    <source>
        <dbReference type="SAM" id="MobiDB-lite"/>
    </source>
</evidence>
<dbReference type="Proteomes" id="UP001295684">
    <property type="component" value="Unassembled WGS sequence"/>
</dbReference>
<keyword evidence="4" id="KW-1185">Reference proteome</keyword>
<evidence type="ECO:0000313" key="4">
    <source>
        <dbReference type="Proteomes" id="UP001295684"/>
    </source>
</evidence>
<dbReference type="Gene3D" id="3.40.50.300">
    <property type="entry name" value="P-loop containing nucleotide triphosphate hydrolases"/>
    <property type="match status" value="1"/>
</dbReference>